<dbReference type="InterPro" id="IPR020929">
    <property type="entry name" value="Ribosomal_uL5_CS"/>
</dbReference>
<dbReference type="InterPro" id="IPR031309">
    <property type="entry name" value="Ribosomal_uL5_C"/>
</dbReference>
<dbReference type="Pfam" id="PF00240">
    <property type="entry name" value="ubiquitin"/>
    <property type="match status" value="1"/>
</dbReference>
<protein>
    <recommendedName>
        <fullName evidence="10">WLM domain-containing protein</fullName>
    </recommendedName>
</protein>
<feature type="domain" description="Ubiquitin-like" evidence="6">
    <location>
        <begin position="9"/>
        <end position="77"/>
    </location>
</feature>
<comment type="similarity">
    <text evidence="2">Belongs to the universal ribosomal protein uL5 family.</text>
</comment>
<dbReference type="Pfam" id="PF00281">
    <property type="entry name" value="Ribosomal_L5"/>
    <property type="match status" value="1"/>
</dbReference>
<dbReference type="Pfam" id="PF08325">
    <property type="entry name" value="WLM"/>
    <property type="match status" value="1"/>
</dbReference>
<dbReference type="NCBIfam" id="NF003258">
    <property type="entry name" value="PRK04219.1"/>
    <property type="match status" value="1"/>
</dbReference>
<dbReference type="PANTHER" id="PTHR47795:SF1">
    <property type="entry name" value="DNA-DEPENDENT METALLOPROTEASE WSS1 HOMOLOG 2"/>
    <property type="match status" value="1"/>
</dbReference>
<dbReference type="GO" id="GO:0005840">
    <property type="term" value="C:ribosome"/>
    <property type="evidence" value="ECO:0007669"/>
    <property type="project" value="UniProtKB-KW"/>
</dbReference>
<keyword evidence="3" id="KW-0689">Ribosomal protein</keyword>
<sequence length="529" mass="59556">MDTPSLISFQVTYRGAIHPLSLLPESTLAMLQIRLEELTSVPPSQQKLIYKGKKPSHTDDTTLQEAGFKNGIRVQLLGATAEEVGGIRKIEDEQRKRERIMRERALKGTVKVRSTGLSTFSPLPTQYRFHKLEPLPHLPKPETALSFLERISSDPAVLHVMQAHRFSVGMLTELAPHEQPNLLGLNMNAGQVIKLRIRTDVYDGFRPYLDVRRVLCHELSHNVWGDHDNNFKELNSRLNREVVEFERAAREGAHLLVDGLGGYQPTSELEAEARVYVLGGDGVTGPSANESIEERRRRMLEATMNRLRKEEEELEQSCGTRGTTGKIIDDDIPGIDDMADTKTAPTNPMRELRIEKLVITHPSPPAFPCLADISVGESGDRLTRASKVLEQLTGQTPVTSKARYTVRTFGIRRNEKIAVHVTIRGPKAEEILERGLKVKEYELRRRNFSETGNFGFGIQEHIDLGARYDPGIGIFGMDFYVVMGRPGNRVAKRRVKTARVGPSHRVGKDDTMAWFKQRFDGIILVSFLT</sequence>
<comment type="caution">
    <text evidence="8">The sequence shown here is derived from an EMBL/GenBank/DDBJ whole genome shotgun (WGS) entry which is preliminary data.</text>
</comment>
<evidence type="ECO:0000256" key="1">
    <source>
        <dbReference type="ARBA" id="ARBA00004021"/>
    </source>
</evidence>
<dbReference type="EMBL" id="SGPL01000111">
    <property type="protein sequence ID" value="THH17445.1"/>
    <property type="molecule type" value="Genomic_DNA"/>
</dbReference>
<evidence type="ECO:0000259" key="6">
    <source>
        <dbReference type="PROSITE" id="PS50053"/>
    </source>
</evidence>
<dbReference type="InterPro" id="IPR000626">
    <property type="entry name" value="Ubiquitin-like_dom"/>
</dbReference>
<dbReference type="GO" id="GO:1990904">
    <property type="term" value="C:ribonucleoprotein complex"/>
    <property type="evidence" value="ECO:0007669"/>
    <property type="project" value="UniProtKB-KW"/>
</dbReference>
<name>A0A4S4LY77_9AGAM</name>
<dbReference type="Gene3D" id="3.10.20.90">
    <property type="entry name" value="Phosphatidylinositol 3-kinase Catalytic Subunit, Chain A, domain 1"/>
    <property type="match status" value="1"/>
</dbReference>
<evidence type="ECO:0000256" key="2">
    <source>
        <dbReference type="ARBA" id="ARBA00008553"/>
    </source>
</evidence>
<evidence type="ECO:0000313" key="9">
    <source>
        <dbReference type="Proteomes" id="UP000310158"/>
    </source>
</evidence>
<evidence type="ECO:0000259" key="7">
    <source>
        <dbReference type="PROSITE" id="PS51397"/>
    </source>
</evidence>
<comment type="function">
    <text evidence="1">Component of the ribosome, a large ribonucleoprotein complex responsible for the synthesis of proteins in the cell. The small ribosomal subunit (SSU) binds messenger RNAs (mRNAs) and translates the encoded message by selecting cognate aminoacyl-transfer RNA (tRNA) molecules. The large subunit (LSU) contains the ribosomal catalytic site termed the peptidyl transferase center (PTC), which catalyzes the formation of peptide bonds, thereby polymerizing the amino acids delivered by tRNAs into a polypeptide chain. The nascent polypeptides leave the ribosome through a tunnel in the LSU and interact with protein factors that function in enzymatic processing, targeting, and the membrane insertion of nascent chains at the exit of the ribosomal tunnel.</text>
</comment>
<feature type="region of interest" description="Disordered" evidence="5">
    <location>
        <begin position="310"/>
        <end position="345"/>
    </location>
</feature>
<dbReference type="Proteomes" id="UP000310158">
    <property type="component" value="Unassembled WGS sequence"/>
</dbReference>
<dbReference type="InterPro" id="IPR031310">
    <property type="entry name" value="Ribosomal_uL5_N"/>
</dbReference>
<dbReference type="InterPro" id="IPR029071">
    <property type="entry name" value="Ubiquitin-like_domsf"/>
</dbReference>
<dbReference type="SUPFAM" id="SSF55282">
    <property type="entry name" value="RL5-like"/>
    <property type="match status" value="1"/>
</dbReference>
<dbReference type="SUPFAM" id="SSF54236">
    <property type="entry name" value="Ubiquitin-like"/>
    <property type="match status" value="1"/>
</dbReference>
<keyword evidence="4" id="KW-0687">Ribonucleoprotein</keyword>
<evidence type="ECO:0000256" key="5">
    <source>
        <dbReference type="SAM" id="MobiDB-lite"/>
    </source>
</evidence>
<dbReference type="InterPro" id="IPR013536">
    <property type="entry name" value="WLM_dom"/>
</dbReference>
<evidence type="ECO:0000256" key="3">
    <source>
        <dbReference type="ARBA" id="ARBA00022980"/>
    </source>
</evidence>
<dbReference type="PANTHER" id="PTHR47795">
    <property type="entry name" value="UBIQUITIN AND WLM DOMAIN-CONTAINING METALLOPROTEASE SPCC1442.07C"/>
    <property type="match status" value="1"/>
</dbReference>
<reference evidence="8 9" key="1">
    <citation type="submission" date="2019-02" db="EMBL/GenBank/DDBJ databases">
        <title>Genome sequencing of the rare red list fungi Bondarzewia mesenterica.</title>
        <authorList>
            <person name="Buettner E."/>
            <person name="Kellner H."/>
        </authorList>
    </citation>
    <scope>NUCLEOTIDE SEQUENCE [LARGE SCALE GENOMIC DNA]</scope>
    <source>
        <strain evidence="8 9">DSM 108281</strain>
    </source>
</reference>
<proteinExistence type="inferred from homology"/>
<dbReference type="Pfam" id="PF00673">
    <property type="entry name" value="Ribosomal_L5_C"/>
    <property type="match status" value="1"/>
</dbReference>
<evidence type="ECO:0008006" key="10">
    <source>
        <dbReference type="Google" id="ProtNLM"/>
    </source>
</evidence>
<dbReference type="AlphaFoldDB" id="A0A4S4LY77"/>
<organism evidence="8 9">
    <name type="scientific">Bondarzewia mesenterica</name>
    <dbReference type="NCBI Taxonomy" id="1095465"/>
    <lineage>
        <taxon>Eukaryota</taxon>
        <taxon>Fungi</taxon>
        <taxon>Dikarya</taxon>
        <taxon>Basidiomycota</taxon>
        <taxon>Agaricomycotina</taxon>
        <taxon>Agaricomycetes</taxon>
        <taxon>Russulales</taxon>
        <taxon>Bondarzewiaceae</taxon>
        <taxon>Bondarzewia</taxon>
    </lineage>
</organism>
<gene>
    <name evidence="8" type="ORF">EW146_g3366</name>
</gene>
<dbReference type="PROSITE" id="PS50053">
    <property type="entry name" value="UBIQUITIN_2"/>
    <property type="match status" value="1"/>
</dbReference>
<dbReference type="PROSITE" id="PS51397">
    <property type="entry name" value="WLM"/>
    <property type="match status" value="1"/>
</dbReference>
<dbReference type="InterPro" id="IPR057266">
    <property type="entry name" value="Ribosomal_uL5_euk/arc-type"/>
</dbReference>
<dbReference type="InterPro" id="IPR022803">
    <property type="entry name" value="Ribosomal_uL5_dom_sf"/>
</dbReference>
<dbReference type="GO" id="GO:0003735">
    <property type="term" value="F:structural constituent of ribosome"/>
    <property type="evidence" value="ECO:0007669"/>
    <property type="project" value="InterPro"/>
</dbReference>
<keyword evidence="9" id="KW-1185">Reference proteome</keyword>
<evidence type="ECO:0000256" key="4">
    <source>
        <dbReference type="ARBA" id="ARBA00023274"/>
    </source>
</evidence>
<feature type="domain" description="WLM" evidence="7">
    <location>
        <begin position="120"/>
        <end position="308"/>
    </location>
</feature>
<accession>A0A4S4LY77</accession>
<dbReference type="FunFam" id="3.30.1440.10:FF:000002">
    <property type="entry name" value="60S ribosomal protein L11"/>
    <property type="match status" value="1"/>
</dbReference>
<dbReference type="PROSITE" id="PS00358">
    <property type="entry name" value="RIBOSOMAL_L5"/>
    <property type="match status" value="1"/>
</dbReference>
<dbReference type="GO" id="GO:0006412">
    <property type="term" value="P:translation"/>
    <property type="evidence" value="ECO:0007669"/>
    <property type="project" value="InterPro"/>
</dbReference>
<dbReference type="GO" id="GO:0070628">
    <property type="term" value="F:proteasome binding"/>
    <property type="evidence" value="ECO:0007669"/>
    <property type="project" value="TreeGrafter"/>
</dbReference>
<evidence type="ECO:0000313" key="8">
    <source>
        <dbReference type="EMBL" id="THH17445.1"/>
    </source>
</evidence>
<dbReference type="Gene3D" id="3.30.1440.10">
    <property type="match status" value="1"/>
</dbReference>
<dbReference type="OrthoDB" id="1734943at2759"/>